<dbReference type="eggNOG" id="ENOG5032ZKH">
    <property type="taxonomic scope" value="Bacteria"/>
</dbReference>
<dbReference type="AlphaFoldDB" id="A9WL01"/>
<accession>A9WL01</accession>
<gene>
    <name evidence="3" type="ordered locus">RSal33209_0520</name>
</gene>
<keyword evidence="2" id="KW-0812">Transmembrane</keyword>
<organism evidence="3 4">
    <name type="scientific">Renibacterium salmoninarum (strain ATCC 33209 / DSM 20767 / JCM 11484 / NBRC 15589 / NCIMB 2235)</name>
    <dbReference type="NCBI Taxonomy" id="288705"/>
    <lineage>
        <taxon>Bacteria</taxon>
        <taxon>Bacillati</taxon>
        <taxon>Actinomycetota</taxon>
        <taxon>Actinomycetes</taxon>
        <taxon>Micrococcales</taxon>
        <taxon>Micrococcaceae</taxon>
        <taxon>Renibacterium</taxon>
    </lineage>
</organism>
<feature type="transmembrane region" description="Helical" evidence="2">
    <location>
        <begin position="112"/>
        <end position="135"/>
    </location>
</feature>
<feature type="transmembrane region" description="Helical" evidence="2">
    <location>
        <begin position="76"/>
        <end position="106"/>
    </location>
</feature>
<sequence>MFICGIQFDGRMVILTNRQATAMEAVPMSSPRPSAPGTSNDDSLLGNARTLFRLAPRQLNDEFSLAKEELKGKARLLGFGAALFAVALVVLGLLVIALVVAAIMGLATVLPAWLAALIVAAFFILLIAIAVLLGLKKVKKAFPVLPEEAIRGLKHDVGILRQGAGFDPQTLLKPELSKEEKEQLKAEKEAKAAEAKAEREAKAAEADPVPSEAELRTRIAARREHLLRVREGLIEQADVKKQAKILLDDPDSVVGKARDRWVPWSIAAVSTTTFFVLLRKLIKR</sequence>
<dbReference type="KEGG" id="rsa:RSal33209_0520"/>
<reference evidence="4" key="1">
    <citation type="journal article" date="2008" name="J. Bacteriol.">
        <title>Genome sequence of the fish pathogen Renibacterium salmoninarum suggests reductive evolution away from an environmental Arthrobacter ancestor.</title>
        <authorList>
            <person name="Wiens G.D."/>
            <person name="Rockey D.D."/>
            <person name="Wu Z."/>
            <person name="Chang J."/>
            <person name="Levy R."/>
            <person name="Crane S."/>
            <person name="Chen D.S."/>
            <person name="Capri G.R."/>
            <person name="Burnett J.R."/>
            <person name="Sudheesh P.S."/>
            <person name="Schipma M.J."/>
            <person name="Burd H."/>
            <person name="Bhattacharyya A."/>
            <person name="Rhodes L.D."/>
            <person name="Kaul R."/>
            <person name="Strom M.S."/>
        </authorList>
    </citation>
    <scope>NUCLEOTIDE SEQUENCE [LARGE SCALE GENOMIC DNA]</scope>
    <source>
        <strain evidence="4">ATCC 33209 / DSM 20767 / JCM 11484 / NBRC 15589 / NCIMB 2235</strain>
    </source>
</reference>
<dbReference type="EMBL" id="CP000910">
    <property type="protein sequence ID" value="ABY22270.1"/>
    <property type="molecule type" value="Genomic_DNA"/>
</dbReference>
<keyword evidence="4" id="KW-1185">Reference proteome</keyword>
<evidence type="ECO:0000313" key="3">
    <source>
        <dbReference type="EMBL" id="ABY22270.1"/>
    </source>
</evidence>
<dbReference type="Pfam" id="PF07332">
    <property type="entry name" value="Phage_holin_3_6"/>
    <property type="match status" value="1"/>
</dbReference>
<name>A9WL01_RENSM</name>
<keyword evidence="2" id="KW-1133">Transmembrane helix</keyword>
<evidence type="ECO:0000313" key="4">
    <source>
        <dbReference type="Proteomes" id="UP000002007"/>
    </source>
</evidence>
<dbReference type="Proteomes" id="UP000002007">
    <property type="component" value="Chromosome"/>
</dbReference>
<proteinExistence type="predicted"/>
<dbReference type="HOGENOM" id="CLU_052971_0_0_11"/>
<dbReference type="STRING" id="288705.RSal33209_0520"/>
<dbReference type="InterPro" id="IPR009937">
    <property type="entry name" value="Phage_holin_3_6"/>
</dbReference>
<feature type="coiled-coil region" evidence="1">
    <location>
        <begin position="176"/>
        <end position="207"/>
    </location>
</feature>
<evidence type="ECO:0000256" key="2">
    <source>
        <dbReference type="SAM" id="Phobius"/>
    </source>
</evidence>
<protein>
    <submittedName>
        <fullName evidence="3">Hypothetical membrane protein</fullName>
    </submittedName>
</protein>
<keyword evidence="1" id="KW-0175">Coiled coil</keyword>
<evidence type="ECO:0000256" key="1">
    <source>
        <dbReference type="SAM" id="Coils"/>
    </source>
</evidence>
<keyword evidence="2" id="KW-0472">Membrane</keyword>